<evidence type="ECO:0000313" key="2">
    <source>
        <dbReference type="Proteomes" id="UP000005101"/>
    </source>
</evidence>
<gene>
    <name evidence="1" type="ORF">BFAG_02110</name>
</gene>
<reference evidence="1 2" key="1">
    <citation type="submission" date="2008-12" db="EMBL/GenBank/DDBJ databases">
        <title>Annotation of Bacteroides fragilis strain 3_1_12.</title>
        <authorList>
            <consortium name="The Broad Institute Genome Sequencing Platform"/>
            <person name="Ward D."/>
            <person name="Young S.K."/>
            <person name="Kodira C.D."/>
            <person name="Zeng Q."/>
            <person name="Koehrsen M."/>
            <person name="Alvarado L."/>
            <person name="Berlin A."/>
            <person name="Borenstein D."/>
            <person name="Chen Z."/>
            <person name="Engels R."/>
            <person name="Freedman E."/>
            <person name="Gellesch M."/>
            <person name="Goldberg J."/>
            <person name="Griggs A."/>
            <person name="Gujja S."/>
            <person name="Heiman D."/>
            <person name="Hepburn T."/>
            <person name="Howarth C."/>
            <person name="Jen D."/>
            <person name="Larson L."/>
            <person name="Lewis B."/>
            <person name="Mehta T."/>
            <person name="Park D."/>
            <person name="Pearson M."/>
            <person name="Roberts A."/>
            <person name="Saif S."/>
            <person name="Shea T."/>
            <person name="Shenoy N."/>
            <person name="Sisk P."/>
            <person name="Stolte C."/>
            <person name="Sykes S."/>
            <person name="Walk T."/>
            <person name="White J."/>
            <person name="Yandava C."/>
            <person name="Allen-Vercoe E."/>
            <person name="Strauss J."/>
            <person name="Ambrose C."/>
            <person name="Lander E."/>
            <person name="Nusbaum C."/>
            <person name="Galagan J."/>
            <person name="Birren B."/>
        </authorList>
    </citation>
    <scope>NUCLEOTIDE SEQUENCE [LARGE SCALE GENOMIC DNA]</scope>
    <source>
        <strain evidence="1 2">3_1_12</strain>
    </source>
</reference>
<protein>
    <submittedName>
        <fullName evidence="1">Uncharacterized protein</fullName>
    </submittedName>
</protein>
<name>A0ABN0BKQ6_BACFG</name>
<dbReference type="EMBL" id="EQ973213">
    <property type="protein sequence ID" value="EFR53415.1"/>
    <property type="molecule type" value="Genomic_DNA"/>
</dbReference>
<proteinExistence type="predicted"/>
<accession>A0ABN0BKQ6</accession>
<sequence length="48" mass="5724">MASLMKKASRPSFFKGDREFFYKHSFPVNQKILLTLRVTFENIKNLMI</sequence>
<keyword evidence="2" id="KW-1185">Reference proteome</keyword>
<organism evidence="1 2">
    <name type="scientific">Bacteroides fragilis 3_1_12</name>
    <dbReference type="NCBI Taxonomy" id="457424"/>
    <lineage>
        <taxon>Bacteria</taxon>
        <taxon>Pseudomonadati</taxon>
        <taxon>Bacteroidota</taxon>
        <taxon>Bacteroidia</taxon>
        <taxon>Bacteroidales</taxon>
        <taxon>Bacteroidaceae</taxon>
        <taxon>Bacteroides</taxon>
    </lineage>
</organism>
<evidence type="ECO:0000313" key="1">
    <source>
        <dbReference type="EMBL" id="EFR53415.1"/>
    </source>
</evidence>
<dbReference type="Proteomes" id="UP000005101">
    <property type="component" value="Unassembled WGS sequence"/>
</dbReference>